<proteinExistence type="predicted"/>
<accession>A0A0P1BJL0</accession>
<name>A0A0P1BJL0_9BASI</name>
<dbReference type="Proteomes" id="UP000054845">
    <property type="component" value="Unassembled WGS sequence"/>
</dbReference>
<organism evidence="2 3">
    <name type="scientific">Ceraceosorus bombacis</name>
    <dbReference type="NCBI Taxonomy" id="401625"/>
    <lineage>
        <taxon>Eukaryota</taxon>
        <taxon>Fungi</taxon>
        <taxon>Dikarya</taxon>
        <taxon>Basidiomycota</taxon>
        <taxon>Ustilaginomycotina</taxon>
        <taxon>Exobasidiomycetes</taxon>
        <taxon>Ceraceosorales</taxon>
        <taxon>Ceraceosoraceae</taxon>
        <taxon>Ceraceosorus</taxon>
    </lineage>
</organism>
<evidence type="ECO:0000256" key="1">
    <source>
        <dbReference type="SAM" id="SignalP"/>
    </source>
</evidence>
<feature type="chain" id="PRO_5006059574" evidence="1">
    <location>
        <begin position="23"/>
        <end position="108"/>
    </location>
</feature>
<keyword evidence="1" id="KW-0732">Signal</keyword>
<reference evidence="2 3" key="1">
    <citation type="submission" date="2014-09" db="EMBL/GenBank/DDBJ databases">
        <authorList>
            <person name="Magalhaes I.L.F."/>
            <person name="Oliveira U."/>
            <person name="Santos F.R."/>
            <person name="Vidigal T.H.D.A."/>
            <person name="Brescovit A.D."/>
            <person name="Santos A.J."/>
        </authorList>
    </citation>
    <scope>NUCLEOTIDE SEQUENCE [LARGE SCALE GENOMIC DNA]</scope>
</reference>
<protein>
    <submittedName>
        <fullName evidence="2">Uncharacterized protein</fullName>
    </submittedName>
</protein>
<evidence type="ECO:0000313" key="3">
    <source>
        <dbReference type="Proteomes" id="UP000054845"/>
    </source>
</evidence>
<dbReference type="EMBL" id="CCYA01000272">
    <property type="protein sequence ID" value="CEH15896.1"/>
    <property type="molecule type" value="Genomic_DNA"/>
</dbReference>
<feature type="signal peptide" evidence="1">
    <location>
        <begin position="1"/>
        <end position="22"/>
    </location>
</feature>
<evidence type="ECO:0000313" key="2">
    <source>
        <dbReference type="EMBL" id="CEH15896.1"/>
    </source>
</evidence>
<dbReference type="OrthoDB" id="10282454at2759"/>
<keyword evidence="3" id="KW-1185">Reference proteome</keyword>
<dbReference type="AlphaFoldDB" id="A0A0P1BJL0"/>
<sequence length="108" mass="11647">MKVFLTNPLFATALAGLSFCAGQTIYTEYRVTHEPPGLNFDGQVKVWTSTCQTLAGQPTVALLQYAHANGGIYAFCNTGAPAYTEYGPATRTILEGQYPGWGFEVTSD</sequence>